<keyword evidence="7" id="KW-0408">Iron</keyword>
<dbReference type="InterPro" id="IPR017896">
    <property type="entry name" value="4Fe4S_Fe-S-bd"/>
</dbReference>
<dbReference type="InterPro" id="IPR017900">
    <property type="entry name" value="4Fe4S_Fe_S_CS"/>
</dbReference>
<keyword evidence="5" id="KW-0285">Flavoprotein</keyword>
<name>A0A7V2ATD0_UNCEI</name>
<evidence type="ECO:0000256" key="5">
    <source>
        <dbReference type="ARBA" id="ARBA00022827"/>
    </source>
</evidence>
<dbReference type="Proteomes" id="UP000886069">
    <property type="component" value="Unassembled WGS sequence"/>
</dbReference>
<keyword evidence="4" id="KW-0479">Metal-binding</keyword>
<evidence type="ECO:0000256" key="3">
    <source>
        <dbReference type="ARBA" id="ARBA00022485"/>
    </source>
</evidence>
<keyword evidence="8" id="KW-0411">Iron-sulfur</keyword>
<comment type="similarity">
    <text evidence="2">Belongs to the HdrA family.</text>
</comment>
<keyword evidence="3" id="KW-0004">4Fe-4S</keyword>
<dbReference type="GO" id="GO:0051539">
    <property type="term" value="F:4 iron, 4 sulfur cluster binding"/>
    <property type="evidence" value="ECO:0007669"/>
    <property type="project" value="UniProtKB-KW"/>
</dbReference>
<keyword evidence="6" id="KW-0560">Oxidoreductase</keyword>
<dbReference type="Gene3D" id="3.50.50.60">
    <property type="entry name" value="FAD/NAD(P)-binding domain"/>
    <property type="match status" value="2"/>
</dbReference>
<dbReference type="Pfam" id="PF07992">
    <property type="entry name" value="Pyr_redox_2"/>
    <property type="match status" value="1"/>
</dbReference>
<feature type="domain" description="4Fe-4S ferredoxin-type" evidence="9">
    <location>
        <begin position="255"/>
        <end position="284"/>
    </location>
</feature>
<dbReference type="AlphaFoldDB" id="A0A7V2ATD0"/>
<dbReference type="PRINTS" id="PR00368">
    <property type="entry name" value="FADPNR"/>
</dbReference>
<evidence type="ECO:0000256" key="8">
    <source>
        <dbReference type="ARBA" id="ARBA00023014"/>
    </source>
</evidence>
<evidence type="ECO:0000313" key="10">
    <source>
        <dbReference type="EMBL" id="HER42898.1"/>
    </source>
</evidence>
<protein>
    <submittedName>
        <fullName evidence="10">Glutamate synthase</fullName>
    </submittedName>
</protein>
<organism evidence="10">
    <name type="scientific">Eiseniibacteriota bacterium</name>
    <dbReference type="NCBI Taxonomy" id="2212470"/>
    <lineage>
        <taxon>Bacteria</taxon>
        <taxon>Candidatus Eiseniibacteriota</taxon>
    </lineage>
</organism>
<dbReference type="PANTHER" id="PTHR43498:SF1">
    <property type="entry name" value="COB--COM HETERODISULFIDE REDUCTASE IRON-SULFUR SUBUNIT A"/>
    <property type="match status" value="1"/>
</dbReference>
<reference evidence="10" key="1">
    <citation type="journal article" date="2020" name="mSystems">
        <title>Genome- and Community-Level Interaction Insights into Carbon Utilization and Element Cycling Functions of Hydrothermarchaeota in Hydrothermal Sediment.</title>
        <authorList>
            <person name="Zhou Z."/>
            <person name="Liu Y."/>
            <person name="Xu W."/>
            <person name="Pan J."/>
            <person name="Luo Z.H."/>
            <person name="Li M."/>
        </authorList>
    </citation>
    <scope>NUCLEOTIDE SEQUENCE [LARGE SCALE GENOMIC DNA]</scope>
    <source>
        <strain evidence="10">SpSt-1233</strain>
    </source>
</reference>
<dbReference type="GO" id="GO:0046872">
    <property type="term" value="F:metal ion binding"/>
    <property type="evidence" value="ECO:0007669"/>
    <property type="project" value="UniProtKB-KW"/>
</dbReference>
<evidence type="ECO:0000256" key="1">
    <source>
        <dbReference type="ARBA" id="ARBA00001974"/>
    </source>
</evidence>
<dbReference type="PANTHER" id="PTHR43498">
    <property type="entry name" value="FERREDOXIN:COB-COM HETERODISULFIDE REDUCTASE SUBUNIT A"/>
    <property type="match status" value="1"/>
</dbReference>
<dbReference type="InterPro" id="IPR036188">
    <property type="entry name" value="FAD/NAD-bd_sf"/>
</dbReference>
<proteinExistence type="inferred from homology"/>
<accession>A0A7V2ATD0</accession>
<dbReference type="PROSITE" id="PS00198">
    <property type="entry name" value="4FE4S_FER_1"/>
    <property type="match status" value="1"/>
</dbReference>
<dbReference type="InterPro" id="IPR039650">
    <property type="entry name" value="HdrA-like"/>
</dbReference>
<dbReference type="InterPro" id="IPR023753">
    <property type="entry name" value="FAD/NAD-binding_dom"/>
</dbReference>
<comment type="cofactor">
    <cofactor evidence="1">
        <name>FAD</name>
        <dbReference type="ChEBI" id="CHEBI:57692"/>
    </cofactor>
</comment>
<dbReference type="SUPFAM" id="SSF51905">
    <property type="entry name" value="FAD/NAD(P)-binding domain"/>
    <property type="match status" value="3"/>
</dbReference>
<feature type="non-terminal residue" evidence="10">
    <location>
        <position position="1"/>
    </location>
</feature>
<keyword evidence="5" id="KW-0274">FAD</keyword>
<evidence type="ECO:0000256" key="2">
    <source>
        <dbReference type="ARBA" id="ARBA00006561"/>
    </source>
</evidence>
<dbReference type="GO" id="GO:0016491">
    <property type="term" value="F:oxidoreductase activity"/>
    <property type="evidence" value="ECO:0007669"/>
    <property type="project" value="UniProtKB-KW"/>
</dbReference>
<sequence length="541" mass="58864">LRTINNKHHVDLGGQDVIVVGGGNVAIDVARTAARLGASKVRLMCLERRHEMPATDEEISEAIDEGIEIHDGVGPVRFRESGGSVTGVETVRCVSVFDENRRFSPKFDEKKTGFIPADTVFVSIGQISETSVFVDCGIEVNRNNTIKAEAGNLMTCLEGVFAGGEAVSGPSMIVDASAYGKRAAWHMDLYMRGEPYSNVEYPGSLPVIDKNEVMARQVEYPGDNVRPGELPAASRLESFDEVQLPLNEEEALASSANCLNCGICSECHECVNVCPADAVDLYMKEEIREYEVGSVIVSTGFRLFPGEIHARYVYGSAANVITAVQMDRLVAPTRPYDHVLRPSDGKVPDNIAYILCVGSRDQTLGNPICSRVCCMYSMKQAQLIMGALPIADVTIYFIDIRAFGKGYDEFFEQTKAMGVRFVKGKVAQIDEKEDGNLILRYEDIDAGGVIRRAEHDLVVLSTGIIPNPDYTGFFAGVGLEPDEMLFVKEPEEYRNPGKTSIDGVYVAGAATGPMDIPDTILHSGAAAAQAASYIEKMKGRK</sequence>
<evidence type="ECO:0000256" key="7">
    <source>
        <dbReference type="ARBA" id="ARBA00023004"/>
    </source>
</evidence>
<gene>
    <name evidence="10" type="ORF">ENO08_00365</name>
</gene>
<dbReference type="PRINTS" id="PR00411">
    <property type="entry name" value="PNDRDTASEI"/>
</dbReference>
<dbReference type="PROSITE" id="PS51379">
    <property type="entry name" value="4FE4S_FER_2"/>
    <property type="match status" value="1"/>
</dbReference>
<evidence type="ECO:0000259" key="9">
    <source>
        <dbReference type="PROSITE" id="PS51379"/>
    </source>
</evidence>
<dbReference type="EMBL" id="DSEC01000029">
    <property type="protein sequence ID" value="HER42898.1"/>
    <property type="molecule type" value="Genomic_DNA"/>
</dbReference>
<evidence type="ECO:0000256" key="6">
    <source>
        <dbReference type="ARBA" id="ARBA00023002"/>
    </source>
</evidence>
<evidence type="ECO:0000256" key="4">
    <source>
        <dbReference type="ARBA" id="ARBA00022723"/>
    </source>
</evidence>
<dbReference type="SUPFAM" id="SSF46548">
    <property type="entry name" value="alpha-helical ferredoxin"/>
    <property type="match status" value="1"/>
</dbReference>
<comment type="caution">
    <text evidence="10">The sequence shown here is derived from an EMBL/GenBank/DDBJ whole genome shotgun (WGS) entry which is preliminary data.</text>
</comment>